<sequence length="383" mass="44180">MSHHIWRSGNHHGHVVSVSSRSSPKLSRSRPRRRGRSADRGIPRFLLQTHSEIRRKFLELEYLQNDRLTESLMNQEEDSKWRLDDSPEVTSRNRYSNIAAWEHNRIKLDVPPEHCNYINASPITLHSRKDGSVKQYICTQGPREGQFNHIWRMIWQETEEVAVIVMLTKTSELGRDKCFQYFPETVEDGAWVINGDEEFRDGFQATIECVEKTKDKRSSCTMRKMVLKVGDKERTVWHLLFKGWPDFGVPEGEDRNALLGTIKLANEKNSGPHNPLIVHCSAGVGRSGTFVTLDHFIHEIDSGTIGVDEREDLVFEKVNMLREQRMYMVQSQVQFEFLYQVLKEKFQRRGKSASPPGTTMDELVETDEELDGGELDGGVLLHS</sequence>
<feature type="domain" description="Tyrosine-protein phosphatase" evidence="3">
    <location>
        <begin position="53"/>
        <end position="345"/>
    </location>
</feature>
<dbReference type="InterPro" id="IPR000242">
    <property type="entry name" value="PTP_cat"/>
</dbReference>
<evidence type="ECO:0000259" key="4">
    <source>
        <dbReference type="PROSITE" id="PS50056"/>
    </source>
</evidence>
<comment type="similarity">
    <text evidence="1">Belongs to the protein-tyrosine phosphatase family. Non-receptor class subfamily.</text>
</comment>
<feature type="compositionally biased region" description="Basic residues" evidence="2">
    <location>
        <begin position="1"/>
        <end position="14"/>
    </location>
</feature>
<evidence type="ECO:0000256" key="1">
    <source>
        <dbReference type="ARBA" id="ARBA00009649"/>
    </source>
</evidence>
<dbReference type="InterPro" id="IPR029021">
    <property type="entry name" value="Prot-tyrosine_phosphatase-like"/>
</dbReference>
<dbReference type="Pfam" id="PF00102">
    <property type="entry name" value="Y_phosphatase"/>
    <property type="match status" value="1"/>
</dbReference>
<dbReference type="PROSITE" id="PS00383">
    <property type="entry name" value="TYR_PHOSPHATASE_1"/>
    <property type="match status" value="1"/>
</dbReference>
<accession>A0ABR3GQ95</accession>
<gene>
    <name evidence="5" type="ORF">Q9L58_002869</name>
</gene>
<evidence type="ECO:0000256" key="2">
    <source>
        <dbReference type="SAM" id="MobiDB-lite"/>
    </source>
</evidence>
<evidence type="ECO:0000313" key="5">
    <source>
        <dbReference type="EMBL" id="KAL0638090.1"/>
    </source>
</evidence>
<evidence type="ECO:0000313" key="6">
    <source>
        <dbReference type="Proteomes" id="UP001447188"/>
    </source>
</evidence>
<feature type="domain" description="Tyrosine specific protein phosphatases" evidence="4">
    <location>
        <begin position="256"/>
        <end position="336"/>
    </location>
</feature>
<comment type="caution">
    <text evidence="5">The sequence shown here is derived from an EMBL/GenBank/DDBJ whole genome shotgun (WGS) entry which is preliminary data.</text>
</comment>
<dbReference type="PRINTS" id="PR00700">
    <property type="entry name" value="PRTYPHPHTASE"/>
</dbReference>
<dbReference type="InterPro" id="IPR003595">
    <property type="entry name" value="Tyr_Pase_cat"/>
</dbReference>
<feature type="compositionally biased region" description="Low complexity" evidence="2">
    <location>
        <begin position="15"/>
        <end position="26"/>
    </location>
</feature>
<dbReference type="SMART" id="SM00404">
    <property type="entry name" value="PTPc_motif"/>
    <property type="match status" value="1"/>
</dbReference>
<dbReference type="Proteomes" id="UP001447188">
    <property type="component" value="Unassembled WGS sequence"/>
</dbReference>
<dbReference type="PROSITE" id="PS50055">
    <property type="entry name" value="TYR_PHOSPHATASE_PTP"/>
    <property type="match status" value="1"/>
</dbReference>
<dbReference type="PANTHER" id="PTHR19134">
    <property type="entry name" value="RECEPTOR-TYPE TYROSINE-PROTEIN PHOSPHATASE"/>
    <property type="match status" value="1"/>
</dbReference>
<dbReference type="EMBL" id="JBBBZM010000026">
    <property type="protein sequence ID" value="KAL0638090.1"/>
    <property type="molecule type" value="Genomic_DNA"/>
</dbReference>
<keyword evidence="6" id="KW-1185">Reference proteome</keyword>
<feature type="region of interest" description="Disordered" evidence="2">
    <location>
        <begin position="1"/>
        <end position="43"/>
    </location>
</feature>
<protein>
    <submittedName>
        <fullName evidence="5">Uncharacterized protein</fullName>
    </submittedName>
</protein>
<name>A0ABR3GQ95_9PEZI</name>
<reference evidence="5 6" key="1">
    <citation type="submission" date="2024-02" db="EMBL/GenBank/DDBJ databases">
        <title>Discinaceae phylogenomics.</title>
        <authorList>
            <person name="Dirks A.C."/>
            <person name="James T.Y."/>
        </authorList>
    </citation>
    <scope>NUCLEOTIDE SEQUENCE [LARGE SCALE GENOMIC DNA]</scope>
    <source>
        <strain evidence="5 6">ACD0624</strain>
    </source>
</reference>
<dbReference type="InterPro" id="IPR050348">
    <property type="entry name" value="Protein-Tyr_Phosphatase"/>
</dbReference>
<proteinExistence type="inferred from homology"/>
<dbReference type="InterPro" id="IPR016130">
    <property type="entry name" value="Tyr_Pase_AS"/>
</dbReference>
<dbReference type="CDD" id="cd18533">
    <property type="entry name" value="PTP_fungal"/>
    <property type="match status" value="1"/>
</dbReference>
<dbReference type="SMART" id="SM00194">
    <property type="entry name" value="PTPc"/>
    <property type="match status" value="1"/>
</dbReference>
<dbReference type="InterPro" id="IPR000387">
    <property type="entry name" value="Tyr_Pase_dom"/>
</dbReference>
<dbReference type="PROSITE" id="PS50056">
    <property type="entry name" value="TYR_PHOSPHATASE_2"/>
    <property type="match status" value="1"/>
</dbReference>
<organism evidence="5 6">
    <name type="scientific">Discina gigas</name>
    <dbReference type="NCBI Taxonomy" id="1032678"/>
    <lineage>
        <taxon>Eukaryota</taxon>
        <taxon>Fungi</taxon>
        <taxon>Dikarya</taxon>
        <taxon>Ascomycota</taxon>
        <taxon>Pezizomycotina</taxon>
        <taxon>Pezizomycetes</taxon>
        <taxon>Pezizales</taxon>
        <taxon>Discinaceae</taxon>
        <taxon>Discina</taxon>
    </lineage>
</organism>
<dbReference type="SUPFAM" id="SSF52799">
    <property type="entry name" value="(Phosphotyrosine protein) phosphatases II"/>
    <property type="match status" value="1"/>
</dbReference>
<dbReference type="PANTHER" id="PTHR19134:SF449">
    <property type="entry name" value="TYROSINE-PROTEIN PHOSPHATASE 1"/>
    <property type="match status" value="1"/>
</dbReference>
<dbReference type="Gene3D" id="3.90.190.10">
    <property type="entry name" value="Protein tyrosine phosphatase superfamily"/>
    <property type="match status" value="1"/>
</dbReference>
<evidence type="ECO:0000259" key="3">
    <source>
        <dbReference type="PROSITE" id="PS50055"/>
    </source>
</evidence>